<dbReference type="InterPro" id="IPR051219">
    <property type="entry name" value="Heterochromatin_chromo-domain"/>
</dbReference>
<dbReference type="InterPro" id="IPR016197">
    <property type="entry name" value="Chromo-like_dom_sf"/>
</dbReference>
<evidence type="ECO:0000259" key="4">
    <source>
        <dbReference type="PROSITE" id="PS50013"/>
    </source>
</evidence>
<gene>
    <name evidence="5" type="ORF">O181_000801</name>
</gene>
<reference evidence="5" key="1">
    <citation type="submission" date="2021-03" db="EMBL/GenBank/DDBJ databases">
        <title>Draft genome sequence of rust myrtle Austropuccinia psidii MF-1, a brazilian biotype.</title>
        <authorList>
            <person name="Quecine M.C."/>
            <person name="Pachon D.M.R."/>
            <person name="Bonatelli M.L."/>
            <person name="Correr F.H."/>
            <person name="Franceschini L.M."/>
            <person name="Leite T.F."/>
            <person name="Margarido G.R.A."/>
            <person name="Almeida C.A."/>
            <person name="Ferrarezi J.A."/>
            <person name="Labate C.A."/>
        </authorList>
    </citation>
    <scope>NUCLEOTIDE SEQUENCE</scope>
    <source>
        <strain evidence="5">MF-1</strain>
    </source>
</reference>
<dbReference type="PANTHER" id="PTHR22812">
    <property type="entry name" value="CHROMOBOX PROTEIN"/>
    <property type="match status" value="1"/>
</dbReference>
<feature type="compositionally biased region" description="Basic and acidic residues" evidence="3">
    <location>
        <begin position="66"/>
        <end position="76"/>
    </location>
</feature>
<dbReference type="Pfam" id="PF01393">
    <property type="entry name" value="Chromo_shadow"/>
    <property type="match status" value="1"/>
</dbReference>
<proteinExistence type="predicted"/>
<dbReference type="OrthoDB" id="2507021at2759"/>
<dbReference type="InterPro" id="IPR008251">
    <property type="entry name" value="Chromo_shadow_dom"/>
</dbReference>
<dbReference type="InterPro" id="IPR000953">
    <property type="entry name" value="Chromo/chromo_shadow_dom"/>
</dbReference>
<feature type="region of interest" description="Disordered" evidence="3">
    <location>
        <begin position="1"/>
        <end position="104"/>
    </location>
</feature>
<name>A0A9Q3B966_9BASI</name>
<feature type="compositionally biased region" description="Basic and acidic residues" evidence="3">
    <location>
        <begin position="187"/>
        <end position="198"/>
    </location>
</feature>
<feature type="region of interest" description="Disordered" evidence="3">
    <location>
        <begin position="117"/>
        <end position="216"/>
    </location>
</feature>
<dbReference type="CDD" id="cd00024">
    <property type="entry name" value="CD_CSD"/>
    <property type="match status" value="1"/>
</dbReference>
<dbReference type="EMBL" id="AVOT02000102">
    <property type="protein sequence ID" value="MBW0461086.1"/>
    <property type="molecule type" value="Genomic_DNA"/>
</dbReference>
<protein>
    <recommendedName>
        <fullName evidence="4">Chromo domain-containing protein</fullName>
    </recommendedName>
</protein>
<evidence type="ECO:0000256" key="2">
    <source>
        <dbReference type="ARBA" id="ARBA00023242"/>
    </source>
</evidence>
<dbReference type="SMART" id="SM00298">
    <property type="entry name" value="CHROMO"/>
    <property type="match status" value="1"/>
</dbReference>
<evidence type="ECO:0000256" key="3">
    <source>
        <dbReference type="SAM" id="MobiDB-lite"/>
    </source>
</evidence>
<accession>A0A9Q3B966</accession>
<comment type="caution">
    <text evidence="5">The sequence shown here is derived from an EMBL/GenBank/DDBJ whole genome shotgun (WGS) entry which is preliminary data.</text>
</comment>
<sequence>MALKRSSVGSTYSAKKHRRDLSPSSDSDQTDDDHTRSSKTKKHAGRDEVEEEDSSQDSDAEDNAEDEKTYEVETIKGHRNKGGTIKYKIGWKGYPDEDTWEPEDNLKGSEEILKKYKLENGLLRPSKSRPSNVSIASSTKKPSSKGSHEKPHSLAASDASRKRKRSPQPSKSTIAPLRKNGTNGPTKADRDSVKDRKPSRTASPLASDDESFDDEKWHAQYENRPSWENLIKNVRTVEKVQADDEVASTSSRDALSNGLNICLLWKAGRTSWVSNKTARAKLPQKLLDFYEDHLQFTTAEQ</sequence>
<keyword evidence="2" id="KW-0539">Nucleus</keyword>
<organism evidence="5 6">
    <name type="scientific">Austropuccinia psidii MF-1</name>
    <dbReference type="NCBI Taxonomy" id="1389203"/>
    <lineage>
        <taxon>Eukaryota</taxon>
        <taxon>Fungi</taxon>
        <taxon>Dikarya</taxon>
        <taxon>Basidiomycota</taxon>
        <taxon>Pucciniomycotina</taxon>
        <taxon>Pucciniomycetes</taxon>
        <taxon>Pucciniales</taxon>
        <taxon>Sphaerophragmiaceae</taxon>
        <taxon>Austropuccinia</taxon>
    </lineage>
</organism>
<dbReference type="PROSITE" id="PS50013">
    <property type="entry name" value="CHROMO_2"/>
    <property type="match status" value="1"/>
</dbReference>
<dbReference type="SUPFAM" id="SSF54160">
    <property type="entry name" value="Chromo domain-like"/>
    <property type="match status" value="2"/>
</dbReference>
<feature type="domain" description="Chromo" evidence="4">
    <location>
        <begin position="70"/>
        <end position="128"/>
    </location>
</feature>
<keyword evidence="6" id="KW-1185">Reference proteome</keyword>
<evidence type="ECO:0000313" key="6">
    <source>
        <dbReference type="Proteomes" id="UP000765509"/>
    </source>
</evidence>
<comment type="subcellular location">
    <subcellularLocation>
        <location evidence="1">Nucleus</location>
    </subcellularLocation>
</comment>
<dbReference type="SMART" id="SM00300">
    <property type="entry name" value="ChSh"/>
    <property type="match status" value="1"/>
</dbReference>
<dbReference type="GO" id="GO:0006338">
    <property type="term" value="P:chromatin remodeling"/>
    <property type="evidence" value="ECO:0007669"/>
    <property type="project" value="UniProtKB-ARBA"/>
</dbReference>
<feature type="compositionally biased region" description="Acidic residues" evidence="3">
    <location>
        <begin position="48"/>
        <end position="65"/>
    </location>
</feature>
<dbReference type="Proteomes" id="UP000765509">
    <property type="component" value="Unassembled WGS sequence"/>
</dbReference>
<dbReference type="GO" id="GO:0005634">
    <property type="term" value="C:nucleus"/>
    <property type="evidence" value="ECO:0007669"/>
    <property type="project" value="UniProtKB-SubCell"/>
</dbReference>
<dbReference type="InterPro" id="IPR023780">
    <property type="entry name" value="Chromo_domain"/>
</dbReference>
<evidence type="ECO:0000256" key="1">
    <source>
        <dbReference type="ARBA" id="ARBA00004123"/>
    </source>
</evidence>
<dbReference type="AlphaFoldDB" id="A0A9Q3B966"/>
<feature type="compositionally biased region" description="Polar residues" evidence="3">
    <location>
        <begin position="128"/>
        <end position="145"/>
    </location>
</feature>
<dbReference type="Gene3D" id="2.40.50.40">
    <property type="match status" value="2"/>
</dbReference>
<evidence type="ECO:0000313" key="5">
    <source>
        <dbReference type="EMBL" id="MBW0461086.1"/>
    </source>
</evidence>
<dbReference type="Pfam" id="PF00385">
    <property type="entry name" value="Chromo"/>
    <property type="match status" value="1"/>
</dbReference>